<reference evidence="1 2" key="1">
    <citation type="submission" date="2018-11" db="EMBL/GenBank/DDBJ databases">
        <title>Rhodococcus spongicola sp. nov. and Rhodococcus xishaensis sp. nov. from marine sponges.</title>
        <authorList>
            <person name="Li L."/>
            <person name="Lin H.W."/>
        </authorList>
    </citation>
    <scope>NUCLEOTIDE SEQUENCE [LARGE SCALE GENOMIC DNA]</scope>
    <source>
        <strain evidence="1 2">CCTCC AB2014297</strain>
    </source>
</reference>
<keyword evidence="2" id="KW-1185">Reference proteome</keyword>
<dbReference type="OrthoDB" id="4552889at2"/>
<evidence type="ECO:0000313" key="1">
    <source>
        <dbReference type="EMBL" id="RVW08239.1"/>
    </source>
</evidence>
<dbReference type="InterPro" id="IPR024520">
    <property type="entry name" value="DUF3558"/>
</dbReference>
<dbReference type="Pfam" id="PF12079">
    <property type="entry name" value="DUF3558"/>
    <property type="match status" value="1"/>
</dbReference>
<name>A0A3S3AHE7_9NOCA</name>
<proteinExistence type="predicted"/>
<comment type="caution">
    <text evidence="1">The sequence shown here is derived from an EMBL/GenBank/DDBJ whole genome shotgun (WGS) entry which is preliminary data.</text>
</comment>
<gene>
    <name evidence="1" type="ORF">EGT67_17710</name>
</gene>
<sequence length="212" mass="22841">MSLWSALLWPEKMTERREPNRPVLRLFRVERSGTREECRMRVAAVFGLFGAGLLLVGCGSGDVTGEAAPESVSAGEPVFSPCDDIPAEVLREVGVDPASPDRDFGGVEYPGWNRCRWPGTVNSVSVLVTTLSLEEIRSSDNTADLADHEIDGRAVLVYQDPGDVRRERCNVAMGTGNGASIVRVSVYHVDEGPVPCTLAMQTATALSPAIPK</sequence>
<evidence type="ECO:0000313" key="2">
    <source>
        <dbReference type="Proteomes" id="UP000286208"/>
    </source>
</evidence>
<dbReference type="Proteomes" id="UP000286208">
    <property type="component" value="Unassembled WGS sequence"/>
</dbReference>
<protein>
    <submittedName>
        <fullName evidence="1">DUF3558 domain-containing protein</fullName>
    </submittedName>
</protein>
<dbReference type="EMBL" id="RKLP01000009">
    <property type="protein sequence ID" value="RVW08239.1"/>
    <property type="molecule type" value="Genomic_DNA"/>
</dbReference>
<organism evidence="1 2">
    <name type="scientific">Prescottella agglutinans</name>
    <dbReference type="NCBI Taxonomy" id="1644129"/>
    <lineage>
        <taxon>Bacteria</taxon>
        <taxon>Bacillati</taxon>
        <taxon>Actinomycetota</taxon>
        <taxon>Actinomycetes</taxon>
        <taxon>Mycobacteriales</taxon>
        <taxon>Nocardiaceae</taxon>
        <taxon>Prescottella</taxon>
    </lineage>
</organism>
<accession>A0A3S3AHE7</accession>
<dbReference type="AlphaFoldDB" id="A0A3S3AHE7"/>